<comment type="caution">
    <text evidence="1">The sequence shown here is derived from an EMBL/GenBank/DDBJ whole genome shotgun (WGS) entry which is preliminary data.</text>
</comment>
<gene>
    <name evidence="1" type="ORF">KIW84_030847</name>
</gene>
<dbReference type="EMBL" id="JAMSHJ010000003">
    <property type="protein sequence ID" value="KAI5424815.1"/>
    <property type="molecule type" value="Genomic_DNA"/>
</dbReference>
<protein>
    <submittedName>
        <fullName evidence="1">Uncharacterized protein</fullName>
    </submittedName>
</protein>
<keyword evidence="2" id="KW-1185">Reference proteome</keyword>
<proteinExistence type="predicted"/>
<accession>A0A9D4XTT5</accession>
<dbReference type="Gramene" id="Psat03G0084700-T1">
    <property type="protein sequence ID" value="KAI5424815.1"/>
    <property type="gene ID" value="KIW84_030847"/>
</dbReference>
<name>A0A9D4XTT5_PEA</name>
<dbReference type="Proteomes" id="UP001058974">
    <property type="component" value="Chromosome 3"/>
</dbReference>
<sequence>MDKEFYKMKGKHVKGRGACVVWEEDDEISFSSSNYRSDDEYTNLYLMAHKKSEDSEVYNFDPEVKPSYKQLSKAFSEMHVDALSISRLDQDWNTKQERKDSASSPGEPLAILRRHLAQRANSEAQA</sequence>
<evidence type="ECO:0000313" key="1">
    <source>
        <dbReference type="EMBL" id="KAI5424815.1"/>
    </source>
</evidence>
<dbReference type="AlphaFoldDB" id="A0A9D4XTT5"/>
<evidence type="ECO:0000313" key="2">
    <source>
        <dbReference type="Proteomes" id="UP001058974"/>
    </source>
</evidence>
<reference evidence="1 2" key="1">
    <citation type="journal article" date="2022" name="Nat. Genet.">
        <title>Improved pea reference genome and pan-genome highlight genomic features and evolutionary characteristics.</title>
        <authorList>
            <person name="Yang T."/>
            <person name="Liu R."/>
            <person name="Luo Y."/>
            <person name="Hu S."/>
            <person name="Wang D."/>
            <person name="Wang C."/>
            <person name="Pandey M.K."/>
            <person name="Ge S."/>
            <person name="Xu Q."/>
            <person name="Li N."/>
            <person name="Li G."/>
            <person name="Huang Y."/>
            <person name="Saxena R.K."/>
            <person name="Ji Y."/>
            <person name="Li M."/>
            <person name="Yan X."/>
            <person name="He Y."/>
            <person name="Liu Y."/>
            <person name="Wang X."/>
            <person name="Xiang C."/>
            <person name="Varshney R.K."/>
            <person name="Ding H."/>
            <person name="Gao S."/>
            <person name="Zong X."/>
        </authorList>
    </citation>
    <scope>NUCLEOTIDE SEQUENCE [LARGE SCALE GENOMIC DNA]</scope>
    <source>
        <strain evidence="1 2">cv. Zhongwan 6</strain>
    </source>
</reference>
<organism evidence="1 2">
    <name type="scientific">Pisum sativum</name>
    <name type="common">Garden pea</name>
    <name type="synonym">Lathyrus oleraceus</name>
    <dbReference type="NCBI Taxonomy" id="3888"/>
    <lineage>
        <taxon>Eukaryota</taxon>
        <taxon>Viridiplantae</taxon>
        <taxon>Streptophyta</taxon>
        <taxon>Embryophyta</taxon>
        <taxon>Tracheophyta</taxon>
        <taxon>Spermatophyta</taxon>
        <taxon>Magnoliopsida</taxon>
        <taxon>eudicotyledons</taxon>
        <taxon>Gunneridae</taxon>
        <taxon>Pentapetalae</taxon>
        <taxon>rosids</taxon>
        <taxon>fabids</taxon>
        <taxon>Fabales</taxon>
        <taxon>Fabaceae</taxon>
        <taxon>Papilionoideae</taxon>
        <taxon>50 kb inversion clade</taxon>
        <taxon>NPAAA clade</taxon>
        <taxon>Hologalegina</taxon>
        <taxon>IRL clade</taxon>
        <taxon>Fabeae</taxon>
        <taxon>Lathyrus</taxon>
    </lineage>
</organism>